<protein>
    <submittedName>
        <fullName evidence="1">Uncharacterized protein</fullName>
    </submittedName>
</protein>
<organism evidence="1 2">
    <name type="scientific">Aduncisulcus paluster</name>
    <dbReference type="NCBI Taxonomy" id="2918883"/>
    <lineage>
        <taxon>Eukaryota</taxon>
        <taxon>Metamonada</taxon>
        <taxon>Carpediemonas-like organisms</taxon>
        <taxon>Aduncisulcus</taxon>
    </lineage>
</organism>
<gene>
    <name evidence="1" type="ORF">ADUPG1_005126</name>
</gene>
<reference evidence="1" key="1">
    <citation type="submission" date="2022-03" db="EMBL/GenBank/DDBJ databases">
        <title>Draft genome sequence of Aduncisulcus paluster, a free-living microaerophilic Fornicata.</title>
        <authorList>
            <person name="Yuyama I."/>
            <person name="Kume K."/>
            <person name="Tamura T."/>
            <person name="Inagaki Y."/>
            <person name="Hashimoto T."/>
        </authorList>
    </citation>
    <scope>NUCLEOTIDE SEQUENCE</scope>
    <source>
        <strain evidence="1">NY0171</strain>
    </source>
</reference>
<proteinExistence type="predicted"/>
<dbReference type="Proteomes" id="UP001057375">
    <property type="component" value="Unassembled WGS sequence"/>
</dbReference>
<comment type="caution">
    <text evidence="1">The sequence shown here is derived from an EMBL/GenBank/DDBJ whole genome shotgun (WGS) entry which is preliminary data.</text>
</comment>
<feature type="non-terminal residue" evidence="1">
    <location>
        <position position="1"/>
    </location>
</feature>
<evidence type="ECO:0000313" key="1">
    <source>
        <dbReference type="EMBL" id="GKT29041.1"/>
    </source>
</evidence>
<keyword evidence="2" id="KW-1185">Reference proteome</keyword>
<evidence type="ECO:0000313" key="2">
    <source>
        <dbReference type="Proteomes" id="UP001057375"/>
    </source>
</evidence>
<accession>A0ABQ5KDW3</accession>
<sequence>QLKDVSFIVNPSKCFSIGADYLTVDGSPIPRGTALNSKYLGIGIEPGVPLSSACRSIPDSTHRC</sequence>
<name>A0ABQ5KDW3_9EUKA</name>
<dbReference type="EMBL" id="BQXS01008102">
    <property type="protein sequence ID" value="GKT29041.1"/>
    <property type="molecule type" value="Genomic_DNA"/>
</dbReference>